<dbReference type="AlphaFoldDB" id="A0A9J5ZPY0"/>
<gene>
    <name evidence="1" type="ORF">H5410_013987</name>
</gene>
<organism evidence="1 2">
    <name type="scientific">Solanum commersonii</name>
    <name type="common">Commerson's wild potato</name>
    <name type="synonym">Commerson's nightshade</name>
    <dbReference type="NCBI Taxonomy" id="4109"/>
    <lineage>
        <taxon>Eukaryota</taxon>
        <taxon>Viridiplantae</taxon>
        <taxon>Streptophyta</taxon>
        <taxon>Embryophyta</taxon>
        <taxon>Tracheophyta</taxon>
        <taxon>Spermatophyta</taxon>
        <taxon>Magnoliopsida</taxon>
        <taxon>eudicotyledons</taxon>
        <taxon>Gunneridae</taxon>
        <taxon>Pentapetalae</taxon>
        <taxon>asterids</taxon>
        <taxon>lamiids</taxon>
        <taxon>Solanales</taxon>
        <taxon>Solanaceae</taxon>
        <taxon>Solanoideae</taxon>
        <taxon>Solaneae</taxon>
        <taxon>Solanum</taxon>
    </lineage>
</organism>
<evidence type="ECO:0000313" key="1">
    <source>
        <dbReference type="EMBL" id="KAG5614163.1"/>
    </source>
</evidence>
<accession>A0A9J5ZPY0</accession>
<name>A0A9J5ZPY0_SOLCO</name>
<reference evidence="1 2" key="1">
    <citation type="submission" date="2020-09" db="EMBL/GenBank/DDBJ databases">
        <title>De no assembly of potato wild relative species, Solanum commersonii.</title>
        <authorList>
            <person name="Cho K."/>
        </authorList>
    </citation>
    <scope>NUCLEOTIDE SEQUENCE [LARGE SCALE GENOMIC DNA]</scope>
    <source>
        <strain evidence="1">LZ3.2</strain>
        <tissue evidence="1">Leaf</tissue>
    </source>
</reference>
<dbReference type="Proteomes" id="UP000824120">
    <property type="component" value="Chromosome 3"/>
</dbReference>
<keyword evidence="2" id="KW-1185">Reference proteome</keyword>
<dbReference type="EMBL" id="JACXVP010000003">
    <property type="protein sequence ID" value="KAG5614163.1"/>
    <property type="molecule type" value="Genomic_DNA"/>
</dbReference>
<sequence length="102" mass="12405">MGQCVSSTKFTCEENTRPISWRHKDYHTQKMDDKKHKVSCYAIIKEQHWLKIRRNSRLVENSEEFKFKVDVYSEYIHKSKSKQLIIQLNPPSLNEELKRWSY</sequence>
<evidence type="ECO:0000313" key="2">
    <source>
        <dbReference type="Proteomes" id="UP000824120"/>
    </source>
</evidence>
<comment type="caution">
    <text evidence="1">The sequence shown here is derived from an EMBL/GenBank/DDBJ whole genome shotgun (WGS) entry which is preliminary data.</text>
</comment>
<protein>
    <submittedName>
        <fullName evidence="1">Uncharacterized protein</fullName>
    </submittedName>
</protein>
<proteinExistence type="predicted"/>